<dbReference type="EMBL" id="CAJNOH010013235">
    <property type="protein sequence ID" value="CAF1543795.1"/>
    <property type="molecule type" value="Genomic_DNA"/>
</dbReference>
<dbReference type="Proteomes" id="UP000663870">
    <property type="component" value="Unassembled WGS sequence"/>
</dbReference>
<dbReference type="Pfam" id="PF18552">
    <property type="entry name" value="PheRS_DBD1"/>
    <property type="match status" value="1"/>
</dbReference>
<dbReference type="AlphaFoldDB" id="A0A815WI79"/>
<name>A0A815WI79_9BILA</name>
<reference evidence="4" key="1">
    <citation type="submission" date="2021-02" db="EMBL/GenBank/DDBJ databases">
        <authorList>
            <person name="Nowell W R."/>
        </authorList>
    </citation>
    <scope>NUCLEOTIDE SEQUENCE</scope>
</reference>
<feature type="domain" description="PheRS DNA binding" evidence="2">
    <location>
        <begin position="22"/>
        <end position="77"/>
    </location>
</feature>
<dbReference type="InterPro" id="IPR040724">
    <property type="entry name" value="PheRS_DBD1"/>
</dbReference>
<accession>A0A815WI79</accession>
<evidence type="ECO:0000259" key="2">
    <source>
        <dbReference type="Pfam" id="PF18552"/>
    </source>
</evidence>
<gene>
    <name evidence="5" type="ORF">JXQ802_LOCUS57517</name>
    <name evidence="6" type="ORF">JXQ802_LOCUS57520</name>
    <name evidence="3" type="ORF">PYM288_LOCUS40916</name>
    <name evidence="4" type="ORF">PYM288_LOCUS40918</name>
</gene>
<evidence type="ECO:0000313" key="8">
    <source>
        <dbReference type="Proteomes" id="UP000663870"/>
    </source>
</evidence>
<keyword evidence="8" id="KW-1185">Reference proteome</keyword>
<comment type="caution">
    <text evidence="4">The sequence shown here is derived from an EMBL/GenBank/DDBJ whole genome shotgun (WGS) entry which is preliminary data.</text>
</comment>
<organism evidence="4 7">
    <name type="scientific">Rotaria sordida</name>
    <dbReference type="NCBI Taxonomy" id="392033"/>
    <lineage>
        <taxon>Eukaryota</taxon>
        <taxon>Metazoa</taxon>
        <taxon>Spiralia</taxon>
        <taxon>Gnathifera</taxon>
        <taxon>Rotifera</taxon>
        <taxon>Eurotatoria</taxon>
        <taxon>Bdelloidea</taxon>
        <taxon>Philodinida</taxon>
        <taxon>Philodinidae</taxon>
        <taxon>Rotaria</taxon>
    </lineage>
</organism>
<evidence type="ECO:0000313" key="7">
    <source>
        <dbReference type="Proteomes" id="UP000663854"/>
    </source>
</evidence>
<evidence type="ECO:0000313" key="6">
    <source>
        <dbReference type="EMBL" id="CAF1670497.1"/>
    </source>
</evidence>
<dbReference type="Proteomes" id="UP000663854">
    <property type="component" value="Unassembled WGS sequence"/>
</dbReference>
<protein>
    <recommendedName>
        <fullName evidence="2">PheRS DNA binding domain-containing protein</fullName>
    </recommendedName>
</protein>
<evidence type="ECO:0000256" key="1">
    <source>
        <dbReference type="SAM" id="MobiDB-lite"/>
    </source>
</evidence>
<dbReference type="Gene3D" id="3.30.1370.240">
    <property type="match status" value="1"/>
</dbReference>
<dbReference type="EMBL" id="CAJNOH010013236">
    <property type="protein sequence ID" value="CAF1543827.1"/>
    <property type="molecule type" value="Genomic_DNA"/>
</dbReference>
<evidence type="ECO:0000313" key="4">
    <source>
        <dbReference type="EMBL" id="CAF1543827.1"/>
    </source>
</evidence>
<proteinExistence type="predicted"/>
<dbReference type="EMBL" id="CAJNOL010015129">
    <property type="protein sequence ID" value="CAF1670497.1"/>
    <property type="molecule type" value="Genomic_DNA"/>
</dbReference>
<dbReference type="EMBL" id="CAJNOL010015127">
    <property type="protein sequence ID" value="CAF1670486.1"/>
    <property type="molecule type" value="Genomic_DNA"/>
</dbReference>
<feature type="region of interest" description="Disordered" evidence="1">
    <location>
        <begin position="1"/>
        <end position="22"/>
    </location>
</feature>
<sequence>MSSQEENSAAACSSTSKKPTSASLQNDLLLYLNTHDELNTWSYANEHNIDHQLVIGTFRSIQSIGDIINMEQRTSRSIAPTDEGKTLIANGSYEYNLFQAVPSNKGIEQSELMYVDVVG</sequence>
<evidence type="ECO:0000313" key="3">
    <source>
        <dbReference type="EMBL" id="CAF1543795.1"/>
    </source>
</evidence>
<evidence type="ECO:0000313" key="5">
    <source>
        <dbReference type="EMBL" id="CAF1670486.1"/>
    </source>
</evidence>